<keyword evidence="1" id="KW-0349">Heme</keyword>
<comment type="caution">
    <text evidence="4">The sequence shown here is derived from an EMBL/GenBank/DDBJ whole genome shotgun (WGS) entry which is preliminary data.</text>
</comment>
<keyword evidence="5" id="KW-1185">Reference proteome</keyword>
<dbReference type="InterPro" id="IPR001128">
    <property type="entry name" value="Cyt_P450"/>
</dbReference>
<dbReference type="CDD" id="cd11070">
    <property type="entry name" value="CYP56-like"/>
    <property type="match status" value="1"/>
</dbReference>
<dbReference type="InterPro" id="IPR002401">
    <property type="entry name" value="Cyt_P450_E_grp-I"/>
</dbReference>
<dbReference type="AlphaFoldDB" id="A0A9P4S3L7"/>
<dbReference type="GO" id="GO:0020037">
    <property type="term" value="F:heme binding"/>
    <property type="evidence" value="ECO:0007669"/>
    <property type="project" value="InterPro"/>
</dbReference>
<dbReference type="SUPFAM" id="SSF48264">
    <property type="entry name" value="Cytochrome P450"/>
    <property type="match status" value="1"/>
</dbReference>
<proteinExistence type="predicted"/>
<accession>A0A9P4S3L7</accession>
<keyword evidence="1" id="KW-0479">Metal-binding</keyword>
<dbReference type="PRINTS" id="PR00385">
    <property type="entry name" value="P450"/>
</dbReference>
<keyword evidence="3" id="KW-0812">Transmembrane</keyword>
<feature type="region of interest" description="Disordered" evidence="2">
    <location>
        <begin position="493"/>
        <end position="524"/>
    </location>
</feature>
<dbReference type="InterPro" id="IPR036396">
    <property type="entry name" value="Cyt_P450_sf"/>
</dbReference>
<keyword evidence="4" id="KW-0560">Oxidoreductase</keyword>
<feature type="transmembrane region" description="Helical" evidence="3">
    <location>
        <begin position="6"/>
        <end position="24"/>
    </location>
</feature>
<dbReference type="PANTHER" id="PTHR24305">
    <property type="entry name" value="CYTOCHROME P450"/>
    <property type="match status" value="1"/>
</dbReference>
<reference evidence="4" key="1">
    <citation type="journal article" date="2020" name="Stud. Mycol.">
        <title>101 Dothideomycetes genomes: a test case for predicting lifestyles and emergence of pathogens.</title>
        <authorList>
            <person name="Haridas S."/>
            <person name="Albert R."/>
            <person name="Binder M."/>
            <person name="Bloem J."/>
            <person name="Labutti K."/>
            <person name="Salamov A."/>
            <person name="Andreopoulos B."/>
            <person name="Baker S."/>
            <person name="Barry K."/>
            <person name="Bills G."/>
            <person name="Bluhm B."/>
            <person name="Cannon C."/>
            <person name="Castanera R."/>
            <person name="Culley D."/>
            <person name="Daum C."/>
            <person name="Ezra D."/>
            <person name="Gonzalez J."/>
            <person name="Henrissat B."/>
            <person name="Kuo A."/>
            <person name="Liang C."/>
            <person name="Lipzen A."/>
            <person name="Lutzoni F."/>
            <person name="Magnuson J."/>
            <person name="Mondo S."/>
            <person name="Nolan M."/>
            <person name="Ohm R."/>
            <person name="Pangilinan J."/>
            <person name="Park H.-J."/>
            <person name="Ramirez L."/>
            <person name="Alfaro M."/>
            <person name="Sun H."/>
            <person name="Tritt A."/>
            <person name="Yoshinaga Y."/>
            <person name="Zwiers L.-H."/>
            <person name="Turgeon B."/>
            <person name="Goodwin S."/>
            <person name="Spatafora J."/>
            <person name="Crous P."/>
            <person name="Grigoriev I."/>
        </authorList>
    </citation>
    <scope>NUCLEOTIDE SEQUENCE</scope>
    <source>
        <strain evidence="4">CBS 101060</strain>
    </source>
</reference>
<keyword evidence="3" id="KW-1133">Transmembrane helix</keyword>
<dbReference type="PRINTS" id="PR00463">
    <property type="entry name" value="EP450I"/>
</dbReference>
<keyword evidence="1" id="KW-0408">Iron</keyword>
<evidence type="ECO:0000256" key="3">
    <source>
        <dbReference type="SAM" id="Phobius"/>
    </source>
</evidence>
<keyword evidence="4" id="KW-0503">Monooxygenase</keyword>
<dbReference type="PANTHER" id="PTHR24305:SF223">
    <property type="entry name" value="CYTOCHROME P450-DIT2"/>
    <property type="match status" value="1"/>
</dbReference>
<organism evidence="4 5">
    <name type="scientific">Patellaria atrata CBS 101060</name>
    <dbReference type="NCBI Taxonomy" id="1346257"/>
    <lineage>
        <taxon>Eukaryota</taxon>
        <taxon>Fungi</taxon>
        <taxon>Dikarya</taxon>
        <taxon>Ascomycota</taxon>
        <taxon>Pezizomycotina</taxon>
        <taxon>Dothideomycetes</taxon>
        <taxon>Dothideomycetes incertae sedis</taxon>
        <taxon>Patellariales</taxon>
        <taxon>Patellariaceae</taxon>
        <taxon>Patellaria</taxon>
    </lineage>
</organism>
<dbReference type="Pfam" id="PF00067">
    <property type="entry name" value="p450"/>
    <property type="match status" value="1"/>
</dbReference>
<gene>
    <name evidence="4" type="ORF">M501DRAFT_1020465</name>
</gene>
<dbReference type="Gene3D" id="1.10.630.10">
    <property type="entry name" value="Cytochrome P450"/>
    <property type="match status" value="1"/>
</dbReference>
<sequence length="633" mass="72192">MISLWQMVALASIAYYFFISYRQFSRNLADAKKSGIPYVIVPIYVYTLFWFSSQRFLLPLLKKLPESWTSPWLYYLEPNWSWPGRYSPFEKLEMDALMHVTPRVNTLFVADAEAIAQITSRRSDFPKPIEMYRNIDIYGSSVVTTEGSVWRHHRKITSPSFTESNNFLVFKESVQQAKSMLDKWHLEDFAIRDPGADSMRLTLYVISRAGFGMRLLWPHEEAQKNATEGRINLADTELPAGHSFSFIDALSQLLDRLIWVAIFPEWFLAISPFKAHKVAYRAHKEWFKYMKEMLEKSKQDIRLGIQTEGLDLFGAIVKGAGVTVGPDNGEEKKSKQLLTDGEIFSNAFVFLLAGHETTANTLHYSLIYLAMCPDSQKRLQKELEDILGDRPANDWDYDKDFTKLFGGMPGAVMNEILRLIPPVIGIPKKTSSQLQPLTISGKRVVVPASTYVTLNSVAVQRSPRYWPAWRDPDGKLHENDLNEFRPERWLPGAVDGASHDHSNGPEDADTEGIGGPASSHTPSSLYTPPRGAFIPFSEGFRSCLGRRFAQVELCAVLAYIFRTWSVELDVGEWATDEEVERMSEEARRQVWEKAKDRADWLFAHGMRTAITIKMSAGKVPLRLVKKGEERFAF</sequence>
<dbReference type="Proteomes" id="UP000799429">
    <property type="component" value="Unassembled WGS sequence"/>
</dbReference>
<evidence type="ECO:0000313" key="5">
    <source>
        <dbReference type="Proteomes" id="UP000799429"/>
    </source>
</evidence>
<protein>
    <submittedName>
        <fullName evidence="4">Cytochrome P450 monooxygenase-like protein</fullName>
    </submittedName>
</protein>
<comment type="cofactor">
    <cofactor evidence="1">
        <name>heme</name>
        <dbReference type="ChEBI" id="CHEBI:30413"/>
    </cofactor>
</comment>
<dbReference type="OrthoDB" id="1470350at2759"/>
<evidence type="ECO:0000256" key="1">
    <source>
        <dbReference type="PIRSR" id="PIRSR602401-1"/>
    </source>
</evidence>
<dbReference type="GO" id="GO:0004497">
    <property type="term" value="F:monooxygenase activity"/>
    <property type="evidence" value="ECO:0007669"/>
    <property type="project" value="UniProtKB-KW"/>
</dbReference>
<name>A0A9P4S3L7_9PEZI</name>
<dbReference type="GO" id="GO:0016705">
    <property type="term" value="F:oxidoreductase activity, acting on paired donors, with incorporation or reduction of molecular oxygen"/>
    <property type="evidence" value="ECO:0007669"/>
    <property type="project" value="InterPro"/>
</dbReference>
<dbReference type="EMBL" id="MU006114">
    <property type="protein sequence ID" value="KAF2834861.1"/>
    <property type="molecule type" value="Genomic_DNA"/>
</dbReference>
<dbReference type="GO" id="GO:0005506">
    <property type="term" value="F:iron ion binding"/>
    <property type="evidence" value="ECO:0007669"/>
    <property type="project" value="InterPro"/>
</dbReference>
<dbReference type="InterPro" id="IPR050121">
    <property type="entry name" value="Cytochrome_P450_monoxygenase"/>
</dbReference>
<feature type="transmembrane region" description="Helical" evidence="3">
    <location>
        <begin position="36"/>
        <end position="53"/>
    </location>
</feature>
<evidence type="ECO:0000313" key="4">
    <source>
        <dbReference type="EMBL" id="KAF2834861.1"/>
    </source>
</evidence>
<feature type="binding site" description="axial binding residue" evidence="1">
    <location>
        <position position="543"/>
    </location>
    <ligand>
        <name>heme</name>
        <dbReference type="ChEBI" id="CHEBI:30413"/>
    </ligand>
    <ligandPart>
        <name>Fe</name>
        <dbReference type="ChEBI" id="CHEBI:18248"/>
    </ligandPart>
</feature>
<evidence type="ECO:0000256" key="2">
    <source>
        <dbReference type="SAM" id="MobiDB-lite"/>
    </source>
</evidence>
<keyword evidence="3" id="KW-0472">Membrane</keyword>